<comment type="caution">
    <text evidence="1">The sequence shown here is derived from an EMBL/GenBank/DDBJ whole genome shotgun (WGS) entry which is preliminary data.</text>
</comment>
<dbReference type="AlphaFoldDB" id="X8DL27"/>
<accession>X8DL27</accession>
<organism evidence="1">
    <name type="scientific">Mycobacterium xenopi 4042</name>
    <dbReference type="NCBI Taxonomy" id="1299334"/>
    <lineage>
        <taxon>Bacteria</taxon>
        <taxon>Bacillati</taxon>
        <taxon>Actinomycetota</taxon>
        <taxon>Actinomycetes</taxon>
        <taxon>Mycobacteriales</taxon>
        <taxon>Mycobacteriaceae</taxon>
        <taxon>Mycobacterium</taxon>
    </lineage>
</organism>
<dbReference type="PATRIC" id="fig|1299334.3.peg.1421"/>
<proteinExistence type="predicted"/>
<name>X8DL27_MYCXE</name>
<gene>
    <name evidence="1" type="ORF">I553_1929</name>
</gene>
<protein>
    <submittedName>
        <fullName evidence="1">Metal cation transporting P-type ATPase CtpH domain protein</fullName>
    </submittedName>
</protein>
<reference evidence="1" key="1">
    <citation type="submission" date="2014-01" db="EMBL/GenBank/DDBJ databases">
        <authorList>
            <person name="Brown-Elliot B."/>
            <person name="Wallace R."/>
            <person name="Lenaerts A."/>
            <person name="Ordway D."/>
            <person name="DeGroote M.A."/>
            <person name="Parker T."/>
            <person name="Sizemore C."/>
            <person name="Tallon L.J."/>
            <person name="Sadzewicz L.K."/>
            <person name="Sengamalay N."/>
            <person name="Fraser C.M."/>
            <person name="Hine E."/>
            <person name="Shefchek K.A."/>
            <person name="Das S.P."/>
            <person name="Tettelin H."/>
        </authorList>
    </citation>
    <scope>NUCLEOTIDE SEQUENCE [LARGE SCALE GENOMIC DNA]</scope>
    <source>
        <strain evidence="1">4042</strain>
    </source>
</reference>
<sequence length="75" mass="8199">MLPLRPEILRRLDRVDVLIIDPRVLCTDRLRVVRVRGADEDELSPPGPGPSPCWTTPACALAGTGCPEPPATSRR</sequence>
<dbReference type="EMBL" id="JAOB01000013">
    <property type="protein sequence ID" value="EUA68741.1"/>
    <property type="molecule type" value="Genomic_DNA"/>
</dbReference>
<evidence type="ECO:0000313" key="1">
    <source>
        <dbReference type="EMBL" id="EUA68741.1"/>
    </source>
</evidence>